<dbReference type="STRING" id="13370.A0A448YKN9"/>
<evidence type="ECO:0000256" key="1">
    <source>
        <dbReference type="SAM" id="MobiDB-lite"/>
    </source>
</evidence>
<dbReference type="OrthoDB" id="4227028at2759"/>
<keyword evidence="2" id="KW-0812">Transmembrane</keyword>
<feature type="compositionally biased region" description="Basic and acidic residues" evidence="1">
    <location>
        <begin position="50"/>
        <end position="61"/>
    </location>
</feature>
<evidence type="ECO:0000256" key="2">
    <source>
        <dbReference type="SAM" id="Phobius"/>
    </source>
</evidence>
<dbReference type="AlphaFoldDB" id="A0A448YKN9"/>
<gene>
    <name evidence="3" type="ORF">BRENAR_LOCUS2171</name>
</gene>
<keyword evidence="2" id="KW-0472">Membrane</keyword>
<sequence length="118" mass="13778">MSAFSLADIDVYRIIQLVIIIGGYVVMRQRFVAYMKTRKLKQKLQKDKEQKAENLIDRPEDLASDPISTSERSWGWGKPTRKIVRRQQQLLEERLEETAGRQQGDVDSDEDIKELLID</sequence>
<dbReference type="PANTHER" id="PTHR28199">
    <property type="entry name" value="PROCESSING OF GAS1 AND ALP PROTEIN 2"/>
    <property type="match status" value="1"/>
</dbReference>
<keyword evidence="4" id="KW-1185">Reference proteome</keyword>
<feature type="transmembrane region" description="Helical" evidence="2">
    <location>
        <begin position="12"/>
        <end position="33"/>
    </location>
</feature>
<dbReference type="InterPro" id="IPR011431">
    <property type="entry name" value="Trafficking_Pga2"/>
</dbReference>
<dbReference type="InParanoid" id="A0A448YKN9"/>
<dbReference type="EMBL" id="CAACVR010000012">
    <property type="protein sequence ID" value="VEU21438.1"/>
    <property type="molecule type" value="Genomic_DNA"/>
</dbReference>
<dbReference type="PANTHER" id="PTHR28199:SF1">
    <property type="entry name" value="PROCESSING OF GAS1 AND ALP PROTEIN 2"/>
    <property type="match status" value="1"/>
</dbReference>
<accession>A0A448YKN9</accession>
<feature type="region of interest" description="Disordered" evidence="1">
    <location>
        <begin position="95"/>
        <end position="118"/>
    </location>
</feature>
<feature type="region of interest" description="Disordered" evidence="1">
    <location>
        <begin position="50"/>
        <end position="74"/>
    </location>
</feature>
<dbReference type="Proteomes" id="UP000290900">
    <property type="component" value="Unassembled WGS sequence"/>
</dbReference>
<keyword evidence="2" id="KW-1133">Transmembrane helix</keyword>
<proteinExistence type="predicted"/>
<dbReference type="GO" id="GO:0015031">
    <property type="term" value="P:protein transport"/>
    <property type="evidence" value="ECO:0007669"/>
    <property type="project" value="TreeGrafter"/>
</dbReference>
<name>A0A448YKN9_BRENA</name>
<evidence type="ECO:0000313" key="3">
    <source>
        <dbReference type="EMBL" id="VEU21438.1"/>
    </source>
</evidence>
<dbReference type="FunCoup" id="A0A448YKN9">
    <property type="interactions" value="62"/>
</dbReference>
<protein>
    <submittedName>
        <fullName evidence="3">DEKNAAC102564</fullName>
    </submittedName>
</protein>
<evidence type="ECO:0000313" key="4">
    <source>
        <dbReference type="Proteomes" id="UP000290900"/>
    </source>
</evidence>
<organism evidence="3 4">
    <name type="scientific">Brettanomyces naardenensis</name>
    <name type="common">Yeast</name>
    <dbReference type="NCBI Taxonomy" id="13370"/>
    <lineage>
        <taxon>Eukaryota</taxon>
        <taxon>Fungi</taxon>
        <taxon>Dikarya</taxon>
        <taxon>Ascomycota</taxon>
        <taxon>Saccharomycotina</taxon>
        <taxon>Pichiomycetes</taxon>
        <taxon>Pichiales</taxon>
        <taxon>Pichiaceae</taxon>
        <taxon>Brettanomyces</taxon>
    </lineage>
</organism>
<reference evidence="3 4" key="1">
    <citation type="submission" date="2018-12" db="EMBL/GenBank/DDBJ databases">
        <authorList>
            <person name="Tiukova I."/>
            <person name="Dainat J."/>
        </authorList>
    </citation>
    <scope>NUCLEOTIDE SEQUENCE [LARGE SCALE GENOMIC DNA]</scope>
</reference>